<sequence length="359" mass="38652">MTTALFDPAHGSDRSADLLARVQQAIAERTPLFIRGGASKTFYGRAVDAQPLDIGAHTGIVSYDPTELVITARAGTPLRELQAALERGGQMLACEVPSFGDNATVGGMLAAGLSGPRRPWAGSVRDFVLGTRLISGLGTHLRFGGEVMKNVAGYDLSRLLAGSLGCLGVITEASFKVLPRYRCRVSLRQAMPLQTALDKLGEWGQQPIPLTAASHDGTTLYLRLEGNEGSVRAAAERLGGDALDDRYWDDLREQRLAFFDDPRPLWRLSVPALTAPLAIAGEQLIDWGGAQRWLKSTADADSIRQRAAAANGHATCFTPGVVDSPFQPLAAPILRFHQTLKRNLDPQGIFNPGRQYADV</sequence>
<dbReference type="EC" id="1.1.99.14" evidence="3"/>
<evidence type="ECO:0000313" key="3">
    <source>
        <dbReference type="EMBL" id="MBV6286872.1"/>
    </source>
</evidence>
<dbReference type="PANTHER" id="PTHR11748:SF103">
    <property type="entry name" value="GLYCOLATE OXIDASE SUBUNIT GLCE"/>
    <property type="match status" value="1"/>
</dbReference>
<dbReference type="Pfam" id="PF01565">
    <property type="entry name" value="FAD_binding_4"/>
    <property type="match status" value="1"/>
</dbReference>
<dbReference type="AlphaFoldDB" id="A0A9Q2XIM8"/>
<keyword evidence="4" id="KW-1185">Reference proteome</keyword>
<feature type="domain" description="FAD-binding PCMH-type" evidence="2">
    <location>
        <begin position="1"/>
        <end position="180"/>
    </location>
</feature>
<name>A0A9Q2XIM8_9PSED</name>
<keyword evidence="1" id="KW-0285">Flavoprotein</keyword>
<dbReference type="GO" id="GO:0071949">
    <property type="term" value="F:FAD binding"/>
    <property type="evidence" value="ECO:0007669"/>
    <property type="project" value="InterPro"/>
</dbReference>
<keyword evidence="3" id="KW-0560">Oxidoreductase</keyword>
<dbReference type="PANTHER" id="PTHR11748">
    <property type="entry name" value="D-LACTATE DEHYDROGENASE"/>
    <property type="match status" value="1"/>
</dbReference>
<dbReference type="EMBL" id="JAHTBI010000023">
    <property type="protein sequence ID" value="MBV6286872.1"/>
    <property type="molecule type" value="Genomic_DNA"/>
</dbReference>
<proteinExistence type="predicted"/>
<dbReference type="GO" id="GO:0019154">
    <property type="term" value="F:glycolate dehydrogenase activity"/>
    <property type="evidence" value="ECO:0007669"/>
    <property type="project" value="UniProtKB-EC"/>
</dbReference>
<dbReference type="RefSeq" id="WP_217974691.1">
    <property type="nucleotide sequence ID" value="NZ_JAHTBI010000023.1"/>
</dbReference>
<dbReference type="NCBIfam" id="NF008439">
    <property type="entry name" value="PRK11282.1"/>
    <property type="match status" value="1"/>
</dbReference>
<evidence type="ECO:0000313" key="4">
    <source>
        <dbReference type="Proteomes" id="UP001106592"/>
    </source>
</evidence>
<reference evidence="3" key="2">
    <citation type="journal article" date="2023" name="Plant Pathol.">
        <title>Dismantling and reorganizing Pseudomonas marginalis sensu#lato.</title>
        <authorList>
            <person name="Sawada H."/>
            <person name="Fujikawa T."/>
            <person name="Satou M."/>
        </authorList>
    </citation>
    <scope>NUCLEOTIDE SEQUENCE</scope>
    <source>
        <strain evidence="3">MAFF 301350</strain>
    </source>
</reference>
<reference evidence="3" key="1">
    <citation type="journal article" date="2022" name="Int. J. Syst. Evol. Microbiol.">
        <title>Pseudomonas aegrilactucae sp. nov. and Pseudomonas morbosilactucae sp. nov., pathogens causing bacterial rot of lettuce in Japan.</title>
        <authorList>
            <person name="Sawada H."/>
            <person name="Fujikawa T."/>
            <person name="Satou M."/>
        </authorList>
    </citation>
    <scope>NUCLEOTIDE SEQUENCE</scope>
    <source>
        <strain evidence="3">MAFF 301350</strain>
    </source>
</reference>
<gene>
    <name evidence="3" type="primary">glcE</name>
    <name evidence="3" type="ORF">KUO17_07460</name>
</gene>
<organism evidence="3 4">
    <name type="scientific">Pseudomonas aegrilactucae</name>
    <dbReference type="NCBI Taxonomy" id="2854028"/>
    <lineage>
        <taxon>Bacteria</taxon>
        <taxon>Pseudomonadati</taxon>
        <taxon>Pseudomonadota</taxon>
        <taxon>Gammaproteobacteria</taxon>
        <taxon>Pseudomonadales</taxon>
        <taxon>Pseudomonadaceae</taxon>
        <taxon>Pseudomonas</taxon>
    </lineage>
</organism>
<accession>A0A9Q2XIM8</accession>
<comment type="caution">
    <text evidence="3">The sequence shown here is derived from an EMBL/GenBank/DDBJ whole genome shotgun (WGS) entry which is preliminary data.</text>
</comment>
<protein>
    <submittedName>
        <fullName evidence="3">Glycolate oxidase subunit GlcE</fullName>
        <ecNumber evidence="3">1.1.99.14</ecNumber>
    </submittedName>
</protein>
<dbReference type="InterPro" id="IPR006094">
    <property type="entry name" value="Oxid_FAD_bind_N"/>
</dbReference>
<dbReference type="PROSITE" id="PS51387">
    <property type="entry name" value="FAD_PCMH"/>
    <property type="match status" value="1"/>
</dbReference>
<evidence type="ECO:0000256" key="1">
    <source>
        <dbReference type="ARBA" id="ARBA00022827"/>
    </source>
</evidence>
<dbReference type="Proteomes" id="UP001106592">
    <property type="component" value="Unassembled WGS sequence"/>
</dbReference>
<keyword evidence="1" id="KW-0274">FAD</keyword>
<dbReference type="InterPro" id="IPR016166">
    <property type="entry name" value="FAD-bd_PCMH"/>
</dbReference>
<evidence type="ECO:0000259" key="2">
    <source>
        <dbReference type="PROSITE" id="PS51387"/>
    </source>
</evidence>